<protein>
    <submittedName>
        <fullName evidence="1">Uncharacterized protein</fullName>
    </submittedName>
</protein>
<proteinExistence type="predicted"/>
<gene>
    <name evidence="1" type="ORF">METZ01_LOCUS85387</name>
</gene>
<organism evidence="1">
    <name type="scientific">marine metagenome</name>
    <dbReference type="NCBI Taxonomy" id="408172"/>
    <lineage>
        <taxon>unclassified sequences</taxon>
        <taxon>metagenomes</taxon>
        <taxon>ecological metagenomes</taxon>
    </lineage>
</organism>
<evidence type="ECO:0000313" key="1">
    <source>
        <dbReference type="EMBL" id="SVA32533.1"/>
    </source>
</evidence>
<name>A0A381UZZ0_9ZZZZ</name>
<dbReference type="EMBL" id="UINC01007297">
    <property type="protein sequence ID" value="SVA32533.1"/>
    <property type="molecule type" value="Genomic_DNA"/>
</dbReference>
<dbReference type="AlphaFoldDB" id="A0A381UZZ0"/>
<accession>A0A381UZZ0</accession>
<sequence length="322" mass="35977">MVLRSCILATALTLILGVPGATSAQTWEPPRLADGQPDINGMWNNVGSSHVPLELPEELVGKTLTEAERLELFTARSDRAKSVTWEGHESSRGVGAYANYWFDWFWKEPVAGQAPALVIDPPDGQVPNMTELARDSVRYYRDHLHDVAANMEGGDRCLSRGVFGMMMPTAYNNGKLFVQTEGHIVIHSEMIHNARVIPIDGGNHVHTNITQWEGNPRGRWEGNTLIVESANFKAVGNLRAPGSRAPQHEGRRMVERFSFVDEDTLNYELTVDDPETYAEPWTVAFPYKRDNEYQQFEYACHEGNWAVPNSLSGARAQELAGQ</sequence>
<reference evidence="1" key="1">
    <citation type="submission" date="2018-05" db="EMBL/GenBank/DDBJ databases">
        <authorList>
            <person name="Lanie J.A."/>
            <person name="Ng W.-L."/>
            <person name="Kazmierczak K.M."/>
            <person name="Andrzejewski T.M."/>
            <person name="Davidsen T.M."/>
            <person name="Wayne K.J."/>
            <person name="Tettelin H."/>
            <person name="Glass J.I."/>
            <person name="Rusch D."/>
            <person name="Podicherti R."/>
            <person name="Tsui H.-C.T."/>
            <person name="Winkler M.E."/>
        </authorList>
    </citation>
    <scope>NUCLEOTIDE SEQUENCE</scope>
</reference>